<evidence type="ECO:0000256" key="1">
    <source>
        <dbReference type="ARBA" id="ARBA00009032"/>
    </source>
</evidence>
<reference evidence="5 6" key="1">
    <citation type="submission" date="2018-03" db="EMBL/GenBank/DDBJ databases">
        <title>Genome sequence of Moorella stamsii DSM 26217.</title>
        <authorList>
            <person name="Poehlein A."/>
            <person name="Daniel R."/>
        </authorList>
    </citation>
    <scope>NUCLEOTIDE SEQUENCE [LARGE SCALE GENOMIC DNA]</scope>
    <source>
        <strain evidence="6">DSM 26217</strain>
    </source>
</reference>
<dbReference type="FunFam" id="3.40.50.920:FF:000010">
    <property type="entry name" value="Pyruvate ferredoxin oxidoreductase, alpha subunit"/>
    <property type="match status" value="1"/>
</dbReference>
<feature type="domain" description="Pyruvate:ferredoxin oxidoreductase core" evidence="4">
    <location>
        <begin position="260"/>
        <end position="364"/>
    </location>
</feature>
<evidence type="ECO:0000313" key="6">
    <source>
        <dbReference type="Proteomes" id="UP000239430"/>
    </source>
</evidence>
<dbReference type="SUPFAM" id="SSF52922">
    <property type="entry name" value="TK C-terminal domain-like"/>
    <property type="match status" value="1"/>
</dbReference>
<evidence type="ECO:0000313" key="5">
    <source>
        <dbReference type="EMBL" id="PRR77113.1"/>
    </source>
</evidence>
<dbReference type="Pfam" id="PF01855">
    <property type="entry name" value="POR_N"/>
    <property type="match status" value="1"/>
</dbReference>
<dbReference type="AlphaFoldDB" id="A0A9X7P7E8"/>
<name>A0A9X7P7E8_9FIRM</name>
<dbReference type="FunFam" id="3.40.50.970:FF:000012">
    <property type="entry name" value="Pyruvate:ferredoxin (Flavodoxin) oxidoreductase"/>
    <property type="match status" value="1"/>
</dbReference>
<dbReference type="Gene3D" id="3.40.50.920">
    <property type="match status" value="1"/>
</dbReference>
<accession>A0A9X7P7E8</accession>
<dbReference type="InterPro" id="IPR009014">
    <property type="entry name" value="Transketo_C/PFOR_II"/>
</dbReference>
<dbReference type="InterPro" id="IPR033412">
    <property type="entry name" value="PFOR_II"/>
</dbReference>
<organism evidence="5 6">
    <name type="scientific">Neomoorella stamsii</name>
    <dbReference type="NCBI Taxonomy" id="1266720"/>
    <lineage>
        <taxon>Bacteria</taxon>
        <taxon>Bacillati</taxon>
        <taxon>Bacillota</taxon>
        <taxon>Clostridia</taxon>
        <taxon>Neomoorellales</taxon>
        <taxon>Neomoorellaceae</taxon>
        <taxon>Neomoorella</taxon>
    </lineage>
</organism>
<dbReference type="InterPro" id="IPR002880">
    <property type="entry name" value="Pyrv_Fd/Flavodoxin_OxRdtase_N"/>
</dbReference>
<dbReference type="EC" id="1.2.1.58" evidence="5"/>
<dbReference type="SUPFAM" id="SSF52518">
    <property type="entry name" value="Thiamin diphosphate-binding fold (THDP-binding)"/>
    <property type="match status" value="1"/>
</dbReference>
<keyword evidence="6" id="KW-1185">Reference proteome</keyword>
<dbReference type="Gene3D" id="3.40.50.970">
    <property type="match status" value="1"/>
</dbReference>
<evidence type="ECO:0000256" key="2">
    <source>
        <dbReference type="ARBA" id="ARBA00023002"/>
    </source>
</evidence>
<keyword evidence="2 5" id="KW-0560">Oxidoreductase</keyword>
<dbReference type="EMBL" id="PVXL01000014">
    <property type="protein sequence ID" value="PRR77113.1"/>
    <property type="molecule type" value="Genomic_DNA"/>
</dbReference>
<dbReference type="InterPro" id="IPR050722">
    <property type="entry name" value="Pyruvate:ferred/Flavod_OxRd"/>
</dbReference>
<dbReference type="InterPro" id="IPR029061">
    <property type="entry name" value="THDP-binding"/>
</dbReference>
<sequence length="392" mass="43216">MKMYLNGNTAVAHAVRLVKPGVVAAYPITPQTVIVEKIADFIANGELDAQYIKVESEHTAMAACYGASAAGARAFTATSSQGLAYMQEMLNYVSGVRVPVVMVVGNRALSGPWTIWLDHQDTIQARDTGWIQLYVENSQEALDTIIQAYKIAENPEILTPVMVCMDAFVLTHTEEVVDVPEAKAIDAFLPPYNPEFVLDANNPLTFSFGTPPALYMEFRVLQEQAMQRALGIIKEVAEDYGRTIGRYWPGLIEKYGPEDAEVVVVAMGSLCGTIKEVVDDLNYRGKKVALVRIRAYRPFPVTDICQALQGAKAVGVFDRDLSFGYAGALYTDVKAALYGNLNPAPRVLNYVGGLGGRDVRVEEIESIFLNLLGEQHMYQQEQSDVRFVGVRW</sequence>
<evidence type="ECO:0000259" key="3">
    <source>
        <dbReference type="Pfam" id="PF01855"/>
    </source>
</evidence>
<dbReference type="GO" id="GO:0019752">
    <property type="term" value="P:carboxylic acid metabolic process"/>
    <property type="evidence" value="ECO:0007669"/>
    <property type="project" value="UniProtKB-ARBA"/>
</dbReference>
<dbReference type="PANTHER" id="PTHR32154">
    <property type="entry name" value="PYRUVATE-FLAVODOXIN OXIDOREDUCTASE-RELATED"/>
    <property type="match status" value="1"/>
</dbReference>
<dbReference type="GO" id="GO:0006979">
    <property type="term" value="P:response to oxidative stress"/>
    <property type="evidence" value="ECO:0007669"/>
    <property type="project" value="TreeGrafter"/>
</dbReference>
<feature type="domain" description="Pyruvate flavodoxin/ferredoxin oxidoreductase pyrimidine binding" evidence="3">
    <location>
        <begin position="14"/>
        <end position="237"/>
    </location>
</feature>
<protein>
    <submittedName>
        <fullName evidence="5">NADH-dependent phenylglyoxylate dehydrogenase subunit alpha</fullName>
        <ecNumber evidence="5">1.2.1.58</ecNumber>
    </submittedName>
</protein>
<comment type="similarity">
    <text evidence="1">Belongs to the pyruvate:ferredoxin/flavodoxin oxidoreductase family.</text>
</comment>
<dbReference type="PANTHER" id="PTHR32154:SF0">
    <property type="entry name" value="PYRUVATE-FLAVODOXIN OXIDOREDUCTASE-RELATED"/>
    <property type="match status" value="1"/>
</dbReference>
<dbReference type="Pfam" id="PF17147">
    <property type="entry name" value="PFOR_II"/>
    <property type="match status" value="1"/>
</dbReference>
<dbReference type="RefSeq" id="WP_054936108.1">
    <property type="nucleotide sequence ID" value="NZ_PVXL01000014.1"/>
</dbReference>
<proteinExistence type="inferred from homology"/>
<dbReference type="Proteomes" id="UP000239430">
    <property type="component" value="Unassembled WGS sequence"/>
</dbReference>
<evidence type="ECO:0000259" key="4">
    <source>
        <dbReference type="Pfam" id="PF17147"/>
    </source>
</evidence>
<gene>
    <name evidence="5" type="primary">padG_1</name>
    <name evidence="5" type="ORF">MOST_03260</name>
</gene>
<comment type="caution">
    <text evidence="5">The sequence shown here is derived from an EMBL/GenBank/DDBJ whole genome shotgun (WGS) entry which is preliminary data.</text>
</comment>
<dbReference type="CDD" id="cd07034">
    <property type="entry name" value="TPP_PYR_PFOR_IOR-alpha_like"/>
    <property type="match status" value="1"/>
</dbReference>
<dbReference type="GO" id="GO:0047110">
    <property type="term" value="F:phenylglyoxylate dehydrogenase (acylating) activity"/>
    <property type="evidence" value="ECO:0007669"/>
    <property type="project" value="UniProtKB-EC"/>
</dbReference>